<sequence length="61" mass="7235">MQNKSKREILIDEYLSLLKKSNESSTEEEKQKYSDLAHEKHQEILMEQFGGDKNIGRFNTF</sequence>
<proteinExistence type="predicted"/>
<dbReference type="Proteomes" id="UP000198838">
    <property type="component" value="Unassembled WGS sequence"/>
</dbReference>
<organism evidence="1 2">
    <name type="scientific">Acetitomaculum ruminis DSM 5522</name>
    <dbReference type="NCBI Taxonomy" id="1120918"/>
    <lineage>
        <taxon>Bacteria</taxon>
        <taxon>Bacillati</taxon>
        <taxon>Bacillota</taxon>
        <taxon>Clostridia</taxon>
        <taxon>Lachnospirales</taxon>
        <taxon>Lachnospiraceae</taxon>
        <taxon>Acetitomaculum</taxon>
    </lineage>
</organism>
<accession>A0A1I0WIB1</accession>
<dbReference type="RefSeq" id="WP_092870769.1">
    <property type="nucleotide sequence ID" value="NZ_FOJY01000004.1"/>
</dbReference>
<dbReference type="AlphaFoldDB" id="A0A1I0WIB1"/>
<evidence type="ECO:0000313" key="1">
    <source>
        <dbReference type="EMBL" id="SFA87743.1"/>
    </source>
</evidence>
<dbReference type="STRING" id="1120918.SAMN05216249_10464"/>
<protein>
    <submittedName>
        <fullName evidence="1">Uncharacterized protein</fullName>
    </submittedName>
</protein>
<evidence type="ECO:0000313" key="2">
    <source>
        <dbReference type="Proteomes" id="UP000198838"/>
    </source>
</evidence>
<dbReference type="EMBL" id="FOJY01000004">
    <property type="protein sequence ID" value="SFA87743.1"/>
    <property type="molecule type" value="Genomic_DNA"/>
</dbReference>
<reference evidence="1 2" key="1">
    <citation type="submission" date="2016-10" db="EMBL/GenBank/DDBJ databases">
        <authorList>
            <person name="de Groot N.N."/>
        </authorList>
    </citation>
    <scope>NUCLEOTIDE SEQUENCE [LARGE SCALE GENOMIC DNA]</scope>
    <source>
        <strain evidence="1 2">DSM 5522</strain>
    </source>
</reference>
<name>A0A1I0WIB1_9FIRM</name>
<gene>
    <name evidence="1" type="ORF">SAMN05216249_10464</name>
</gene>
<keyword evidence="2" id="KW-1185">Reference proteome</keyword>